<accession>A0AA37M9G5</accession>
<reference evidence="1" key="1">
    <citation type="journal article" date="2016" name="Front. Microbiol.">
        <title>Genome Sequence of the Piezophilic, Mesophilic Sulfate-Reducing Bacterium Desulfovibrio indicus J2T.</title>
        <authorList>
            <person name="Cao J."/>
            <person name="Maignien L."/>
            <person name="Shao Z."/>
            <person name="Alain K."/>
            <person name="Jebbar M."/>
        </authorList>
    </citation>
    <scope>NUCLEOTIDE SEQUENCE</scope>
    <source>
        <strain evidence="1">JCM 32048</strain>
    </source>
</reference>
<proteinExistence type="predicted"/>
<reference evidence="1" key="2">
    <citation type="submission" date="2021-08" db="EMBL/GenBank/DDBJ databases">
        <authorList>
            <person name="Tani A."/>
            <person name="Ola A."/>
            <person name="Ogura Y."/>
            <person name="Katsura K."/>
            <person name="Hayashi T."/>
        </authorList>
    </citation>
    <scope>NUCLEOTIDE SEQUENCE</scope>
    <source>
        <strain evidence="1">JCM 32048</strain>
    </source>
</reference>
<dbReference type="AlphaFoldDB" id="A0AA37M9G5"/>
<organism evidence="1 2">
    <name type="scientific">Methylobacterium frigidaeris</name>
    <dbReference type="NCBI Taxonomy" id="2038277"/>
    <lineage>
        <taxon>Bacteria</taxon>
        <taxon>Pseudomonadati</taxon>
        <taxon>Pseudomonadota</taxon>
        <taxon>Alphaproteobacteria</taxon>
        <taxon>Hyphomicrobiales</taxon>
        <taxon>Methylobacteriaceae</taxon>
        <taxon>Methylobacterium</taxon>
    </lineage>
</organism>
<protein>
    <submittedName>
        <fullName evidence="1">Uncharacterized protein</fullName>
    </submittedName>
</protein>
<comment type="caution">
    <text evidence="1">The sequence shown here is derived from an EMBL/GenBank/DDBJ whole genome shotgun (WGS) entry which is preliminary data.</text>
</comment>
<evidence type="ECO:0000313" key="2">
    <source>
        <dbReference type="Proteomes" id="UP001055286"/>
    </source>
</evidence>
<keyword evidence="2" id="KW-1185">Reference proteome</keyword>
<gene>
    <name evidence="1" type="ORF">MPEAHAMD_7196</name>
</gene>
<sequence length="479" mass="54814">MSVGGETFLCLENIDTAYTFTTARVTLPFEWAELGDRWYTLSFREADRLAFNFPIASGWNATIAVDHVEFYASNGVRVVAEVFNDMDTDFQHMALPVSYGPHLQLTAQRAKSFLGWHNLIKRSIKLKSRQLRNDIRHQIERNEVIISNLRMQNRRVTYGARKIIFAPSTDRRLDHRSYEYQMPDKVAIPRALDLSSDRLTYKIPLESSNGYQNDRDKLVTEYHIDAHHFATSVLPFDSRADNMNCRLFDAVGPVPIDQDVRLPVLEIVGLCKLLKAHDVGAKAQFVNTDDRQAALLVEFATPDSRVRYMVPTVKSASMLRRHACEPLSKTATGSAPNFVGAEAQFCAYIISYRSPDPVKWQLRSANFLEQLNWWMEKTDVSIAILLSGWSQNDIDSFNVQGAGVFDELKARFGDAAIREVEGRPLITNRITCLEWFYSSTYDWGVMMDDDAILETKYHKSAEITFLMRWLQMNPQPTLV</sequence>
<dbReference type="Proteomes" id="UP001055286">
    <property type="component" value="Unassembled WGS sequence"/>
</dbReference>
<name>A0AA37M9G5_9HYPH</name>
<evidence type="ECO:0000313" key="1">
    <source>
        <dbReference type="EMBL" id="GJD66997.1"/>
    </source>
</evidence>
<dbReference type="EMBL" id="BPQJ01000102">
    <property type="protein sequence ID" value="GJD66997.1"/>
    <property type="molecule type" value="Genomic_DNA"/>
</dbReference>